<dbReference type="GO" id="GO:0016787">
    <property type="term" value="F:hydrolase activity"/>
    <property type="evidence" value="ECO:0007669"/>
    <property type="project" value="UniProtKB-KW"/>
</dbReference>
<reference evidence="2" key="1">
    <citation type="journal article" date="2014" name="Int. J. Syst. Evol. Microbiol.">
        <title>Complete genome sequence of Corynebacterium casei LMG S-19264T (=DSM 44701T), isolated from a smear-ripened cheese.</title>
        <authorList>
            <consortium name="US DOE Joint Genome Institute (JGI-PGF)"/>
            <person name="Walter F."/>
            <person name="Albersmeier A."/>
            <person name="Kalinowski J."/>
            <person name="Ruckert C."/>
        </authorList>
    </citation>
    <scope>NUCLEOTIDE SEQUENCE</scope>
    <source>
        <strain evidence="2">CGMCC 1.15360</strain>
    </source>
</reference>
<keyword evidence="2" id="KW-0378">Hydrolase</keyword>
<dbReference type="EMBL" id="BMIP01000002">
    <property type="protein sequence ID" value="GGD66207.1"/>
    <property type="molecule type" value="Genomic_DNA"/>
</dbReference>
<reference evidence="2" key="2">
    <citation type="submission" date="2020-09" db="EMBL/GenBank/DDBJ databases">
        <authorList>
            <person name="Sun Q."/>
            <person name="Zhou Y."/>
        </authorList>
    </citation>
    <scope>NUCLEOTIDE SEQUENCE</scope>
    <source>
        <strain evidence="2">CGMCC 1.15360</strain>
    </source>
</reference>
<comment type="caution">
    <text evidence="2">The sequence shown here is derived from an EMBL/GenBank/DDBJ whole genome shotgun (WGS) entry which is preliminary data.</text>
</comment>
<sequence length="362" mass="40403">MTENNDFFEIDFLDVETAKSGDSITIRTRVGGIETVSVVDGGYAECGQKIIDHIKKYYGSVPTIQHVVLTHPDGDHAAGLKTVLEEYPVERLWMNRPWLYATTLLPNYPTYNSLKALESRLKKKYPHVAELEKIALSMGVLIEEAFQGNVIGNFTVMSPTFNNFINLILKDDDKAEEFEETASVRFDKYLLELAKSAISYVSSIWGHENLPEKDTSPRNEMTIVQYGKIAGKKILLTGDVGREGLQTVIDYAPSVGLDLPGIDRFQVPHHGSRRNVSSEILNQLLGPVKSETESQQTHFTAVISSAAKDVHHPKKAVVRAMIHRGAKVVTTEGHDVRSHMNAPVREGWTSLNGLNYPTEQEE</sequence>
<protein>
    <submittedName>
        <fullName evidence="2">MBL fold hydrolase</fullName>
    </submittedName>
</protein>
<dbReference type="SUPFAM" id="SSF56281">
    <property type="entry name" value="Metallo-hydrolase/oxidoreductase"/>
    <property type="match status" value="1"/>
</dbReference>
<dbReference type="Proteomes" id="UP000612349">
    <property type="component" value="Unassembled WGS sequence"/>
</dbReference>
<proteinExistence type="predicted"/>
<dbReference type="Gene3D" id="3.60.15.10">
    <property type="entry name" value="Ribonuclease Z/Hydroxyacylglutathione hydrolase-like"/>
    <property type="match status" value="1"/>
</dbReference>
<evidence type="ECO:0000313" key="2">
    <source>
        <dbReference type="EMBL" id="GGD66207.1"/>
    </source>
</evidence>
<dbReference type="InterPro" id="IPR036866">
    <property type="entry name" value="RibonucZ/Hydroxyglut_hydro"/>
</dbReference>
<keyword evidence="3" id="KW-1185">Reference proteome</keyword>
<evidence type="ECO:0000313" key="3">
    <source>
        <dbReference type="Proteomes" id="UP000612349"/>
    </source>
</evidence>
<evidence type="ECO:0000259" key="1">
    <source>
        <dbReference type="Pfam" id="PF00753"/>
    </source>
</evidence>
<dbReference type="PANTHER" id="PTHR30619">
    <property type="entry name" value="DNA INTERNALIZATION/COMPETENCE PROTEIN COMEC/REC2"/>
    <property type="match status" value="1"/>
</dbReference>
<accession>A0A916YXV6</accession>
<gene>
    <name evidence="2" type="ORF">GCM10010990_14630</name>
</gene>
<dbReference type="RefSeq" id="WP_156522110.1">
    <property type="nucleotide sequence ID" value="NZ_BMIP01000002.1"/>
</dbReference>
<dbReference type="Pfam" id="PF00753">
    <property type="entry name" value="Lactamase_B"/>
    <property type="match status" value="1"/>
</dbReference>
<feature type="domain" description="Metallo-beta-lactamase" evidence="1">
    <location>
        <begin position="38"/>
        <end position="97"/>
    </location>
</feature>
<dbReference type="InterPro" id="IPR052159">
    <property type="entry name" value="Competence_DNA_uptake"/>
</dbReference>
<dbReference type="PANTHER" id="PTHR30619:SF1">
    <property type="entry name" value="RECOMBINATION PROTEIN 2"/>
    <property type="match status" value="1"/>
</dbReference>
<dbReference type="AlphaFoldDB" id="A0A916YXV6"/>
<name>A0A916YXV6_9SPHN</name>
<dbReference type="InterPro" id="IPR001279">
    <property type="entry name" value="Metallo-B-lactamas"/>
</dbReference>
<dbReference type="OrthoDB" id="7177610at2"/>
<organism evidence="2 3">
    <name type="scientific">Croceicoccus mobilis</name>
    <dbReference type="NCBI Taxonomy" id="1703339"/>
    <lineage>
        <taxon>Bacteria</taxon>
        <taxon>Pseudomonadati</taxon>
        <taxon>Pseudomonadota</taxon>
        <taxon>Alphaproteobacteria</taxon>
        <taxon>Sphingomonadales</taxon>
        <taxon>Erythrobacteraceae</taxon>
        <taxon>Croceicoccus</taxon>
    </lineage>
</organism>